<name>A0A081BK34_9LACO</name>
<dbReference type="InterPro" id="IPR052027">
    <property type="entry name" value="PspC"/>
</dbReference>
<feature type="transmembrane region" description="Helical" evidence="7">
    <location>
        <begin position="12"/>
        <end position="35"/>
    </location>
</feature>
<dbReference type="EMBL" id="BBJM01000028">
    <property type="protein sequence ID" value="GAK48402.1"/>
    <property type="molecule type" value="Genomic_DNA"/>
</dbReference>
<keyword evidence="5 7" id="KW-0472">Membrane</keyword>
<evidence type="ECO:0000256" key="3">
    <source>
        <dbReference type="ARBA" id="ARBA00022692"/>
    </source>
</evidence>
<dbReference type="RefSeq" id="WP_034528904.1">
    <property type="nucleotide sequence ID" value="NZ_BBAZ01000027.1"/>
</dbReference>
<gene>
    <name evidence="9" type="ORF">LOSG293_280110</name>
</gene>
<dbReference type="GO" id="GO:0005886">
    <property type="term" value="C:plasma membrane"/>
    <property type="evidence" value="ECO:0007669"/>
    <property type="project" value="UniProtKB-SubCell"/>
</dbReference>
<proteinExistence type="predicted"/>
<dbReference type="Pfam" id="PF04024">
    <property type="entry name" value="PspC"/>
    <property type="match status" value="1"/>
</dbReference>
<feature type="domain" description="Phage shock protein PspC N-terminal" evidence="8">
    <location>
        <begin position="3"/>
        <end position="61"/>
    </location>
</feature>
<dbReference type="AlphaFoldDB" id="A0A081BK34"/>
<evidence type="ECO:0000313" key="9">
    <source>
        <dbReference type="EMBL" id="GAK48402.1"/>
    </source>
</evidence>
<dbReference type="OrthoDB" id="9815286at2"/>
<comment type="caution">
    <text evidence="9">The sequence shown here is derived from an EMBL/GenBank/DDBJ whole genome shotgun (WGS) entry which is preliminary data.</text>
</comment>
<evidence type="ECO:0000256" key="1">
    <source>
        <dbReference type="ARBA" id="ARBA00004162"/>
    </source>
</evidence>
<dbReference type="PANTHER" id="PTHR33885">
    <property type="entry name" value="PHAGE SHOCK PROTEIN C"/>
    <property type="match status" value="1"/>
</dbReference>
<accession>A0A081BK34</accession>
<protein>
    <submittedName>
        <fullName evidence="9">Possible stress-responsive transcriptional regulator</fullName>
    </submittedName>
</protein>
<evidence type="ECO:0000256" key="7">
    <source>
        <dbReference type="SAM" id="Phobius"/>
    </source>
</evidence>
<evidence type="ECO:0000256" key="4">
    <source>
        <dbReference type="ARBA" id="ARBA00022989"/>
    </source>
</evidence>
<sequence length="101" mass="11185">MAKQLTRSDDRIIAGALGGLAEYFGINPTLVRVLYVVLSVFPGHVIGGILIYALLVTFIPSKRSKDSLFNTMRQAGQTRQSNGRKTLNDVEEEDKKHHEGD</sequence>
<dbReference type="eggNOG" id="COG1983">
    <property type="taxonomic scope" value="Bacteria"/>
</dbReference>
<evidence type="ECO:0000256" key="5">
    <source>
        <dbReference type="ARBA" id="ARBA00023136"/>
    </source>
</evidence>
<dbReference type="InterPro" id="IPR007168">
    <property type="entry name" value="Phageshock_PspC_N"/>
</dbReference>
<dbReference type="PANTHER" id="PTHR33885:SF3">
    <property type="entry name" value="PHAGE SHOCK PROTEIN C"/>
    <property type="match status" value="1"/>
</dbReference>
<evidence type="ECO:0000256" key="6">
    <source>
        <dbReference type="SAM" id="MobiDB-lite"/>
    </source>
</evidence>
<keyword evidence="2" id="KW-1003">Cell membrane</keyword>
<feature type="transmembrane region" description="Helical" evidence="7">
    <location>
        <begin position="41"/>
        <end position="59"/>
    </location>
</feature>
<keyword evidence="3 7" id="KW-0812">Transmembrane</keyword>
<keyword evidence="4 7" id="KW-1133">Transmembrane helix</keyword>
<evidence type="ECO:0000256" key="2">
    <source>
        <dbReference type="ARBA" id="ARBA00022475"/>
    </source>
</evidence>
<organism evidence="9 10">
    <name type="scientific">Secundilactobacillus oryzae JCM 18671</name>
    <dbReference type="NCBI Taxonomy" id="1291743"/>
    <lineage>
        <taxon>Bacteria</taxon>
        <taxon>Bacillati</taxon>
        <taxon>Bacillota</taxon>
        <taxon>Bacilli</taxon>
        <taxon>Lactobacillales</taxon>
        <taxon>Lactobacillaceae</taxon>
        <taxon>Secundilactobacillus</taxon>
    </lineage>
</organism>
<evidence type="ECO:0000259" key="8">
    <source>
        <dbReference type="Pfam" id="PF04024"/>
    </source>
</evidence>
<evidence type="ECO:0000313" key="10">
    <source>
        <dbReference type="Proteomes" id="UP000028700"/>
    </source>
</evidence>
<feature type="compositionally biased region" description="Polar residues" evidence="6">
    <location>
        <begin position="70"/>
        <end position="85"/>
    </location>
</feature>
<dbReference type="Proteomes" id="UP000028700">
    <property type="component" value="Unassembled WGS sequence"/>
</dbReference>
<feature type="region of interest" description="Disordered" evidence="6">
    <location>
        <begin position="70"/>
        <end position="101"/>
    </location>
</feature>
<dbReference type="STRING" id="1291743.LOSG293_280110"/>
<comment type="subcellular location">
    <subcellularLocation>
        <location evidence="1">Cell membrane</location>
        <topology evidence="1">Single-pass membrane protein</topology>
    </subcellularLocation>
</comment>
<reference evidence="9" key="1">
    <citation type="journal article" date="2014" name="Genome Announc.">
        <title>Draft Genome Sequence of Lactobacillus oryzae Strain SG293T.</title>
        <authorList>
            <person name="Tanizawa Y."/>
            <person name="Fujisawa T."/>
            <person name="Mochizuki T."/>
            <person name="Kaminuma E."/>
            <person name="Nakamura Y."/>
            <person name="Tohno M."/>
        </authorList>
    </citation>
    <scope>NUCLEOTIDE SEQUENCE [LARGE SCALE GENOMIC DNA]</scope>
    <source>
        <strain evidence="9">SG293</strain>
    </source>
</reference>
<keyword evidence="10" id="KW-1185">Reference proteome</keyword>